<name>A0A4Q8AK01_9MICO</name>
<evidence type="ECO:0000313" key="2">
    <source>
        <dbReference type="Proteomes" id="UP000291483"/>
    </source>
</evidence>
<evidence type="ECO:0008006" key="3">
    <source>
        <dbReference type="Google" id="ProtNLM"/>
    </source>
</evidence>
<dbReference type="RefSeq" id="WP_130504704.1">
    <property type="nucleotide sequence ID" value="NZ_SHLC01000001.1"/>
</dbReference>
<sequence>MSAPSAREAIVALLVAIGAKAGLKPVQRPGMIVSLRDPEMVYMVGEQDGLVIVQSSERGGGPIVRLASESLDVAARGILILIAVPLRQRLGYSSAFRTRSLAPGVLQAPDIEGFRLSGTSGGRAWSAWVPDNDAGRVMALKLSVISEDSLEAVAEALSTPGGGPLYSSAP</sequence>
<dbReference type="OrthoDB" id="5017848at2"/>
<dbReference type="AlphaFoldDB" id="A0A4Q8AK01"/>
<proteinExistence type="predicted"/>
<reference evidence="1 2" key="1">
    <citation type="submission" date="2019-02" db="EMBL/GenBank/DDBJ databases">
        <title>Sequencing the genomes of 1000 actinobacteria strains.</title>
        <authorList>
            <person name="Klenk H.-P."/>
        </authorList>
    </citation>
    <scope>NUCLEOTIDE SEQUENCE [LARGE SCALE GENOMIC DNA]</scope>
    <source>
        <strain evidence="1 2">DSM 18319</strain>
    </source>
</reference>
<dbReference type="EMBL" id="SHLC01000001">
    <property type="protein sequence ID" value="RZU64139.1"/>
    <property type="molecule type" value="Genomic_DNA"/>
</dbReference>
<organism evidence="1 2">
    <name type="scientific">Microterricola gilva</name>
    <dbReference type="NCBI Taxonomy" id="393267"/>
    <lineage>
        <taxon>Bacteria</taxon>
        <taxon>Bacillati</taxon>
        <taxon>Actinomycetota</taxon>
        <taxon>Actinomycetes</taxon>
        <taxon>Micrococcales</taxon>
        <taxon>Microbacteriaceae</taxon>
        <taxon>Microterricola</taxon>
    </lineage>
</organism>
<protein>
    <recommendedName>
        <fullName evidence="3">Immunity protein 61 of polymorphic toxin system</fullName>
    </recommendedName>
</protein>
<dbReference type="Proteomes" id="UP000291483">
    <property type="component" value="Unassembled WGS sequence"/>
</dbReference>
<gene>
    <name evidence="1" type="ORF">EV379_0433</name>
</gene>
<accession>A0A4Q8AK01</accession>
<comment type="caution">
    <text evidence="1">The sequence shown here is derived from an EMBL/GenBank/DDBJ whole genome shotgun (WGS) entry which is preliminary data.</text>
</comment>
<evidence type="ECO:0000313" key="1">
    <source>
        <dbReference type="EMBL" id="RZU64139.1"/>
    </source>
</evidence>
<keyword evidence="2" id="KW-1185">Reference proteome</keyword>